<name>V6STA3_9FLAO</name>
<dbReference type="EMBL" id="AVGG01000001">
    <property type="protein sequence ID" value="ESU29669.1"/>
    <property type="molecule type" value="Genomic_DNA"/>
</dbReference>
<evidence type="ECO:0000313" key="2">
    <source>
        <dbReference type="Proteomes" id="UP000018004"/>
    </source>
</evidence>
<reference evidence="1 2" key="1">
    <citation type="submission" date="2013-08" db="EMBL/GenBank/DDBJ databases">
        <title>Flavobacterium limnosediminis JC2902 genome sequencing.</title>
        <authorList>
            <person name="Lee K."/>
            <person name="Yi H."/>
            <person name="Park S."/>
            <person name="Chun J."/>
        </authorList>
    </citation>
    <scope>NUCLEOTIDE SEQUENCE [LARGE SCALE GENOMIC DNA]</scope>
    <source>
        <strain evidence="1 2">JC2902</strain>
    </source>
</reference>
<comment type="caution">
    <text evidence="1">The sequence shown here is derived from an EMBL/GenBank/DDBJ whole genome shotgun (WGS) entry which is preliminary data.</text>
</comment>
<proteinExistence type="predicted"/>
<dbReference type="Proteomes" id="UP000018004">
    <property type="component" value="Unassembled WGS sequence"/>
</dbReference>
<protein>
    <submittedName>
        <fullName evidence="1">Uncharacterized protein</fullName>
    </submittedName>
</protein>
<dbReference type="AlphaFoldDB" id="V6STA3"/>
<evidence type="ECO:0000313" key="1">
    <source>
        <dbReference type="EMBL" id="ESU29669.1"/>
    </source>
</evidence>
<accession>V6STA3</accession>
<organism evidence="1 2">
    <name type="scientific">Flavobacterium limnosediminis JC2902</name>
    <dbReference type="NCBI Taxonomy" id="1341181"/>
    <lineage>
        <taxon>Bacteria</taxon>
        <taxon>Pseudomonadati</taxon>
        <taxon>Bacteroidota</taxon>
        <taxon>Flavobacteriia</taxon>
        <taxon>Flavobacteriales</taxon>
        <taxon>Flavobacteriaceae</taxon>
        <taxon>Flavobacterium</taxon>
    </lineage>
</organism>
<keyword evidence="2" id="KW-1185">Reference proteome</keyword>
<dbReference type="PATRIC" id="fig|1341181.4.peg.137"/>
<gene>
    <name evidence="1" type="ORF">FLJC2902T_01420</name>
</gene>
<sequence length="40" mass="5058">MKAKYTKKQIPILKFQILKLNWLHLNHNLKKYFSYFFKNE</sequence>